<dbReference type="PATRIC" id="fig|888824.3.peg.838"/>
<accession>F3SI88</accession>
<dbReference type="EMBL" id="AFDP01000010">
    <property type="protein sequence ID" value="EGG40224.1"/>
    <property type="molecule type" value="Genomic_DNA"/>
</dbReference>
<evidence type="ECO:0000313" key="2">
    <source>
        <dbReference type="Proteomes" id="UP000003378"/>
    </source>
</evidence>
<sequence>MFMKKKIIFTLAVLMFLIPGGIFGMTKWIEYQNSPYNVSDVLDDKGVKLYKRGFRLLEEQLATYIKEHYSGVSKIEFSPIFVQGGDGQSMFRATIVPVIYDNHGNKVYLGRSVGEEDFGRFTSSGSIQLNFDGHDNEIIEIKSDDGYLNISNSEKLPKKAKLSTSKRIDNNISALIKAGHTKDIKKNQNGSPHAEVKFNTQIRKGEHFKWR</sequence>
<protein>
    <submittedName>
        <fullName evidence="1">Uncharacterized protein</fullName>
    </submittedName>
</protein>
<dbReference type="HOGENOM" id="CLU_113329_0_0_9"/>
<organism evidence="1 2">
    <name type="scientific">Streptococcus sanguinis SK1087</name>
    <dbReference type="NCBI Taxonomy" id="888824"/>
    <lineage>
        <taxon>Bacteria</taxon>
        <taxon>Bacillati</taxon>
        <taxon>Bacillota</taxon>
        <taxon>Bacilli</taxon>
        <taxon>Lactobacillales</taxon>
        <taxon>Streptococcaceae</taxon>
        <taxon>Streptococcus</taxon>
    </lineage>
</organism>
<comment type="caution">
    <text evidence="1">The sequence shown here is derived from an EMBL/GenBank/DDBJ whole genome shotgun (WGS) entry which is preliminary data.</text>
</comment>
<proteinExistence type="predicted"/>
<reference evidence="1 2" key="1">
    <citation type="submission" date="2011-03" db="EMBL/GenBank/DDBJ databases">
        <authorList>
            <person name="Muzny D."/>
            <person name="Qin X."/>
            <person name="Deng J."/>
            <person name="Jiang H."/>
            <person name="Liu Y."/>
            <person name="Qu J."/>
            <person name="Song X.-Z."/>
            <person name="Zhang L."/>
            <person name="Thornton R."/>
            <person name="Coyle M."/>
            <person name="Francisco L."/>
            <person name="Jackson L."/>
            <person name="Javaid M."/>
            <person name="Korchina V."/>
            <person name="Kovar C."/>
            <person name="Mata R."/>
            <person name="Mathew T."/>
            <person name="Ngo R."/>
            <person name="Nguyen L."/>
            <person name="Nguyen N."/>
            <person name="Okwuonu G."/>
            <person name="Ongeri F."/>
            <person name="Pham C."/>
            <person name="Simmons D."/>
            <person name="Wilczek-Boney K."/>
            <person name="Hale W."/>
            <person name="Jakkamsetti A."/>
            <person name="Pham P."/>
            <person name="Ruth R."/>
            <person name="San Lucas F."/>
            <person name="Warren J."/>
            <person name="Zhang J."/>
            <person name="Zhao Z."/>
            <person name="Zhou C."/>
            <person name="Zhu D."/>
            <person name="Lee S."/>
            <person name="Bess C."/>
            <person name="Blankenburg K."/>
            <person name="Forbes L."/>
            <person name="Fu Q."/>
            <person name="Gubbala S."/>
            <person name="Hirani K."/>
            <person name="Jayaseelan J.C."/>
            <person name="Lara F."/>
            <person name="Munidasa M."/>
            <person name="Palculict T."/>
            <person name="Patil S."/>
            <person name="Pu L.-L."/>
            <person name="Saada N."/>
            <person name="Tang L."/>
            <person name="Weissenberger G."/>
            <person name="Zhu Y."/>
            <person name="Hemphill L."/>
            <person name="Shang Y."/>
            <person name="Youmans B."/>
            <person name="Ayvaz T."/>
            <person name="Ross M."/>
            <person name="Santibanez J."/>
            <person name="Aqrawi P."/>
            <person name="Gross S."/>
            <person name="Joshi V."/>
            <person name="Fowler G."/>
            <person name="Nazareth L."/>
            <person name="Reid J."/>
            <person name="Worley K."/>
            <person name="Petrosino J."/>
            <person name="Highlander S."/>
            <person name="Gibbs R."/>
        </authorList>
    </citation>
    <scope>NUCLEOTIDE SEQUENCE [LARGE SCALE GENOMIC DNA]</scope>
    <source>
        <strain evidence="1 2">SK1087</strain>
    </source>
</reference>
<dbReference type="Proteomes" id="UP000003378">
    <property type="component" value="Unassembled WGS sequence"/>
</dbReference>
<evidence type="ECO:0000313" key="1">
    <source>
        <dbReference type="EMBL" id="EGG40224.1"/>
    </source>
</evidence>
<gene>
    <name evidence="1" type="ORF">HMPREF9397_0860</name>
</gene>
<name>F3SI88_STRSA</name>
<dbReference type="AlphaFoldDB" id="F3SI88"/>